<dbReference type="EMBL" id="JAJJMM010000001">
    <property type="protein sequence ID" value="MCC9065072.1"/>
    <property type="molecule type" value="Genomic_DNA"/>
</dbReference>
<keyword evidence="1" id="KW-1133">Transmembrane helix</keyword>
<evidence type="ECO:0000313" key="2">
    <source>
        <dbReference type="EMBL" id="MCC9065072.1"/>
    </source>
</evidence>
<name>A0ABS8MHV9_9FLAO</name>
<dbReference type="RefSeq" id="WP_230038508.1">
    <property type="nucleotide sequence ID" value="NZ_JAJJMM010000001.1"/>
</dbReference>
<keyword evidence="1" id="KW-0472">Membrane</keyword>
<feature type="transmembrane region" description="Helical" evidence="1">
    <location>
        <begin position="60"/>
        <end position="80"/>
    </location>
</feature>
<gene>
    <name evidence="2" type="ORF">LNP81_18880</name>
</gene>
<sequence>MKQYYGILFAVIYAMSFRILVEFGILEFNSIGYLIAVPVIMGYLPFLLDPRVFANSCLKAVLFPLISSFLFLYLAFKARLEDLGCLIILLPPYLLVSILISLAFRYFIRLKMESDYNKVTKNSLFIIIIPIIIGNIEKYVEKKESAFQVLQTVNINVPSEVVWNNLSSVPELTNYIDNSVYSYLGFPNPVRSEYNAKTNTRLGYFDNGVVLNEKIIELDKFKKMSFAINVEKSKLDCSQTFKHVLKNKNLVFSSITYKLEKINASKTKLTLVCDYKIRTNVPLYGEFWSKNIISDFESKLLNALKKNIEFKEK</sequence>
<feature type="transmembrane region" description="Helical" evidence="1">
    <location>
        <begin position="31"/>
        <end position="48"/>
    </location>
</feature>
<keyword evidence="3" id="KW-1185">Reference proteome</keyword>
<organism evidence="2 3">
    <name type="scientific">Flavobacterium piscisymbiosum</name>
    <dbReference type="NCBI Taxonomy" id="2893753"/>
    <lineage>
        <taxon>Bacteria</taxon>
        <taxon>Pseudomonadati</taxon>
        <taxon>Bacteroidota</taxon>
        <taxon>Flavobacteriia</taxon>
        <taxon>Flavobacteriales</taxon>
        <taxon>Flavobacteriaceae</taxon>
        <taxon>Flavobacterium</taxon>
    </lineage>
</organism>
<proteinExistence type="predicted"/>
<dbReference type="Proteomes" id="UP001430679">
    <property type="component" value="Unassembled WGS sequence"/>
</dbReference>
<dbReference type="SUPFAM" id="SSF55961">
    <property type="entry name" value="Bet v1-like"/>
    <property type="match status" value="1"/>
</dbReference>
<accession>A0ABS8MHV9</accession>
<evidence type="ECO:0008006" key="4">
    <source>
        <dbReference type="Google" id="ProtNLM"/>
    </source>
</evidence>
<evidence type="ECO:0000256" key="1">
    <source>
        <dbReference type="SAM" id="Phobius"/>
    </source>
</evidence>
<feature type="transmembrane region" description="Helical" evidence="1">
    <location>
        <begin position="7"/>
        <end position="25"/>
    </location>
</feature>
<keyword evidence="1" id="KW-0812">Transmembrane</keyword>
<evidence type="ECO:0000313" key="3">
    <source>
        <dbReference type="Proteomes" id="UP001430679"/>
    </source>
</evidence>
<reference evidence="2" key="1">
    <citation type="submission" date="2021-11" db="EMBL/GenBank/DDBJ databases">
        <title>Description of novel Flavobacterium species.</title>
        <authorList>
            <person name="Saticioglu I.B."/>
            <person name="Ay H."/>
            <person name="Altun S."/>
            <person name="Duman M."/>
        </authorList>
    </citation>
    <scope>NUCLEOTIDE SEQUENCE</scope>
    <source>
        <strain evidence="2">F-30</strain>
    </source>
</reference>
<comment type="caution">
    <text evidence="2">The sequence shown here is derived from an EMBL/GenBank/DDBJ whole genome shotgun (WGS) entry which is preliminary data.</text>
</comment>
<protein>
    <recommendedName>
        <fullName evidence="4">Polyketide cyclase/dehydrase/lipid transport protein</fullName>
    </recommendedName>
</protein>
<feature type="transmembrane region" description="Helical" evidence="1">
    <location>
        <begin position="86"/>
        <end position="107"/>
    </location>
</feature>